<dbReference type="InterPro" id="IPR013785">
    <property type="entry name" value="Aldolase_TIM"/>
</dbReference>
<dbReference type="PANTHER" id="PTHR43303:SF4">
    <property type="entry name" value="NADPH DEHYDROGENASE C23G7.10C-RELATED"/>
    <property type="match status" value="1"/>
</dbReference>
<accession>A0ABW3NJD5</accession>
<keyword evidence="2" id="KW-0285">Flavoprotein</keyword>
<dbReference type="Gene3D" id="3.20.20.70">
    <property type="entry name" value="Aldolase class I"/>
    <property type="match status" value="1"/>
</dbReference>
<dbReference type="CDD" id="cd02932">
    <property type="entry name" value="OYE_YqiM_FMN"/>
    <property type="match status" value="1"/>
</dbReference>
<keyword evidence="5" id="KW-0560">Oxidoreductase</keyword>
<dbReference type="Pfam" id="PF00724">
    <property type="entry name" value="Oxidored_FMN"/>
    <property type="match status" value="1"/>
</dbReference>
<evidence type="ECO:0000259" key="6">
    <source>
        <dbReference type="Pfam" id="PF00724"/>
    </source>
</evidence>
<organism evidence="7 8">
    <name type="scientific">Oceanobacillus locisalsi</name>
    <dbReference type="NCBI Taxonomy" id="546107"/>
    <lineage>
        <taxon>Bacteria</taxon>
        <taxon>Bacillati</taxon>
        <taxon>Bacillota</taxon>
        <taxon>Bacilli</taxon>
        <taxon>Bacillales</taxon>
        <taxon>Bacillaceae</taxon>
        <taxon>Oceanobacillus</taxon>
    </lineage>
</organism>
<evidence type="ECO:0000313" key="7">
    <source>
        <dbReference type="EMBL" id="MFD1067636.1"/>
    </source>
</evidence>
<name>A0ABW3NJD5_9BACI</name>
<evidence type="ECO:0000256" key="2">
    <source>
        <dbReference type="ARBA" id="ARBA00022630"/>
    </source>
</evidence>
<sequence>MFMLFESFTLKDLTLKNRIVLSPMCQYQASNKEGIPENWHLIHLASRAIGGTGLILTEMTNVEARGRITENCLGLYNDAQEAAFKEIIQEVHKYNAKIGIQLAHAGRKSKIQNGDIVAPSAIPFSDDSPLPRALEKDEIKKIIEHFASAAERAVRAGFDTIEIHGAHGYLLHQFMSKSSNKRTDEYGDPTKFCREVIQAVKAVIPANMPLIMRVSAIEYNQPAGYTLEDMVHYCSEFKKLGVDLFDVSTGGNSPNRPKVYPGYQVEYANEIKEKLDVPTISVGSLETPQVAEMVLQEDNADLICIGKGMLKNPYWAKDAAIQLGEDIQLPGVYEQAY</sequence>
<dbReference type="SUPFAM" id="SSF51395">
    <property type="entry name" value="FMN-linked oxidoreductases"/>
    <property type="match status" value="1"/>
</dbReference>
<dbReference type="RefSeq" id="WP_379593777.1">
    <property type="nucleotide sequence ID" value="NZ_JBHTKK010000025.1"/>
</dbReference>
<comment type="cofactor">
    <cofactor evidence="1">
        <name>FMN</name>
        <dbReference type="ChEBI" id="CHEBI:58210"/>
    </cofactor>
</comment>
<proteinExistence type="predicted"/>
<keyword evidence="8" id="KW-1185">Reference proteome</keyword>
<evidence type="ECO:0000256" key="4">
    <source>
        <dbReference type="ARBA" id="ARBA00022857"/>
    </source>
</evidence>
<comment type="caution">
    <text evidence="7">The sequence shown here is derived from an EMBL/GenBank/DDBJ whole genome shotgun (WGS) entry which is preliminary data.</text>
</comment>
<evidence type="ECO:0000256" key="3">
    <source>
        <dbReference type="ARBA" id="ARBA00022643"/>
    </source>
</evidence>
<evidence type="ECO:0000256" key="5">
    <source>
        <dbReference type="ARBA" id="ARBA00023002"/>
    </source>
</evidence>
<gene>
    <name evidence="7" type="ORF">ACFQ19_16630</name>
</gene>
<evidence type="ECO:0000313" key="8">
    <source>
        <dbReference type="Proteomes" id="UP001597041"/>
    </source>
</evidence>
<evidence type="ECO:0000256" key="1">
    <source>
        <dbReference type="ARBA" id="ARBA00001917"/>
    </source>
</evidence>
<dbReference type="PANTHER" id="PTHR43303">
    <property type="entry name" value="NADPH DEHYDROGENASE C23G7.10C-RELATED"/>
    <property type="match status" value="1"/>
</dbReference>
<feature type="domain" description="NADH:flavin oxidoreductase/NADH oxidase N-terminal" evidence="6">
    <location>
        <begin position="4"/>
        <end position="322"/>
    </location>
</feature>
<dbReference type="EMBL" id="JBHTKK010000025">
    <property type="protein sequence ID" value="MFD1067636.1"/>
    <property type="molecule type" value="Genomic_DNA"/>
</dbReference>
<dbReference type="InterPro" id="IPR044152">
    <property type="entry name" value="YqjM-like"/>
</dbReference>
<reference evidence="8" key="1">
    <citation type="journal article" date="2019" name="Int. J. Syst. Evol. Microbiol.">
        <title>The Global Catalogue of Microorganisms (GCM) 10K type strain sequencing project: providing services to taxonomists for standard genome sequencing and annotation.</title>
        <authorList>
            <consortium name="The Broad Institute Genomics Platform"/>
            <consortium name="The Broad Institute Genome Sequencing Center for Infectious Disease"/>
            <person name="Wu L."/>
            <person name="Ma J."/>
        </authorList>
    </citation>
    <scope>NUCLEOTIDE SEQUENCE [LARGE SCALE GENOMIC DNA]</scope>
    <source>
        <strain evidence="8">CCUG 56608</strain>
    </source>
</reference>
<protein>
    <submittedName>
        <fullName evidence="7">NADH:flavin oxidoreductase/NADH oxidase</fullName>
    </submittedName>
</protein>
<dbReference type="InterPro" id="IPR001155">
    <property type="entry name" value="OxRdtase_FMN_N"/>
</dbReference>
<keyword evidence="3" id="KW-0288">FMN</keyword>
<dbReference type="Proteomes" id="UP001597041">
    <property type="component" value="Unassembled WGS sequence"/>
</dbReference>
<keyword evidence="4" id="KW-0521">NADP</keyword>